<sequence>MHVVDVVAWMIATPSFRTLRDLRIAVTHDEVNALQNLLRHSPAIVIIWYWPKGAPTCSITFPSLRSLRLSVGITKPCCDDDDIFHWAICFLLEQHRYKTLQHLTLDLRFDDASDPHALKWSELDSALSDFMFSALKTLVVTLFPMYPEAEPVARLVGDELPRLLPWTAERDLFEILRLDRPTSSFFYWPGPLDWSECEGEYESSEDRRSSPLGSCLVPYSS</sequence>
<comment type="caution">
    <text evidence="1">The sequence shown here is derived from an EMBL/GenBank/DDBJ whole genome shotgun (WGS) entry which is preliminary data.</text>
</comment>
<accession>A0AAV9ZP24</accession>
<dbReference type="Proteomes" id="UP001362999">
    <property type="component" value="Unassembled WGS sequence"/>
</dbReference>
<evidence type="ECO:0000313" key="2">
    <source>
        <dbReference type="Proteomes" id="UP001362999"/>
    </source>
</evidence>
<reference evidence="1 2" key="1">
    <citation type="journal article" date="2024" name="J Genomics">
        <title>Draft genome sequencing and assembly of Favolaschia claudopus CIRM-BRFM 2984 isolated from oak limbs.</title>
        <authorList>
            <person name="Navarro D."/>
            <person name="Drula E."/>
            <person name="Chaduli D."/>
            <person name="Cazenave R."/>
            <person name="Ahrendt S."/>
            <person name="Wang J."/>
            <person name="Lipzen A."/>
            <person name="Daum C."/>
            <person name="Barry K."/>
            <person name="Grigoriev I.V."/>
            <person name="Favel A."/>
            <person name="Rosso M.N."/>
            <person name="Martin F."/>
        </authorList>
    </citation>
    <scope>NUCLEOTIDE SEQUENCE [LARGE SCALE GENOMIC DNA]</scope>
    <source>
        <strain evidence="1 2">CIRM-BRFM 2984</strain>
    </source>
</reference>
<organism evidence="1 2">
    <name type="scientific">Favolaschia claudopus</name>
    <dbReference type="NCBI Taxonomy" id="2862362"/>
    <lineage>
        <taxon>Eukaryota</taxon>
        <taxon>Fungi</taxon>
        <taxon>Dikarya</taxon>
        <taxon>Basidiomycota</taxon>
        <taxon>Agaricomycotina</taxon>
        <taxon>Agaricomycetes</taxon>
        <taxon>Agaricomycetidae</taxon>
        <taxon>Agaricales</taxon>
        <taxon>Marasmiineae</taxon>
        <taxon>Mycenaceae</taxon>
        <taxon>Favolaschia</taxon>
    </lineage>
</organism>
<evidence type="ECO:0000313" key="1">
    <source>
        <dbReference type="EMBL" id="KAK6987963.1"/>
    </source>
</evidence>
<gene>
    <name evidence="1" type="ORF">R3P38DRAFT_3374367</name>
</gene>
<dbReference type="EMBL" id="JAWWNJ010000127">
    <property type="protein sequence ID" value="KAK6987963.1"/>
    <property type="molecule type" value="Genomic_DNA"/>
</dbReference>
<protein>
    <submittedName>
        <fullName evidence="1">Uncharacterized protein</fullName>
    </submittedName>
</protein>
<keyword evidence="2" id="KW-1185">Reference proteome</keyword>
<dbReference type="AlphaFoldDB" id="A0AAV9ZP24"/>
<name>A0AAV9ZP24_9AGAR</name>
<proteinExistence type="predicted"/>